<sequence>MAGVSPLVALALMSPGIAVAQTASAQQAGTPQDQATDPAAQNNNPSSSGEASEAEIIVTG</sequence>
<name>A0A147J3Z9_9SPHN</name>
<dbReference type="EMBL" id="LDTC01000244">
    <property type="protein sequence ID" value="KTW04643.1"/>
    <property type="molecule type" value="Genomic_DNA"/>
</dbReference>
<gene>
    <name evidence="3" type="ORF">NS258_17815</name>
</gene>
<protein>
    <recommendedName>
        <fullName evidence="5">TonB-dependent receptor</fullName>
    </recommendedName>
</protein>
<feature type="chain" id="PRO_5007549297" description="TonB-dependent receptor" evidence="2">
    <location>
        <begin position="21"/>
        <end position="60"/>
    </location>
</feature>
<evidence type="ECO:0008006" key="5">
    <source>
        <dbReference type="Google" id="ProtNLM"/>
    </source>
</evidence>
<dbReference type="Proteomes" id="UP000074410">
    <property type="component" value="Unassembled WGS sequence"/>
</dbReference>
<dbReference type="AlphaFoldDB" id="A0A147J3Z9"/>
<evidence type="ECO:0000256" key="1">
    <source>
        <dbReference type="SAM" id="MobiDB-lite"/>
    </source>
</evidence>
<organism evidence="3 4">
    <name type="scientific">Sphingomonas sanguinis</name>
    <dbReference type="NCBI Taxonomy" id="33051"/>
    <lineage>
        <taxon>Bacteria</taxon>
        <taxon>Pseudomonadati</taxon>
        <taxon>Pseudomonadota</taxon>
        <taxon>Alphaproteobacteria</taxon>
        <taxon>Sphingomonadales</taxon>
        <taxon>Sphingomonadaceae</taxon>
        <taxon>Sphingomonas</taxon>
    </lineage>
</organism>
<feature type="non-terminal residue" evidence="3">
    <location>
        <position position="60"/>
    </location>
</feature>
<keyword evidence="2" id="KW-0732">Signal</keyword>
<evidence type="ECO:0000313" key="4">
    <source>
        <dbReference type="Proteomes" id="UP000074410"/>
    </source>
</evidence>
<evidence type="ECO:0000313" key="3">
    <source>
        <dbReference type="EMBL" id="KTW04643.1"/>
    </source>
</evidence>
<feature type="compositionally biased region" description="Polar residues" evidence="1">
    <location>
        <begin position="22"/>
        <end position="45"/>
    </location>
</feature>
<proteinExistence type="predicted"/>
<feature type="signal peptide" evidence="2">
    <location>
        <begin position="1"/>
        <end position="20"/>
    </location>
</feature>
<evidence type="ECO:0000256" key="2">
    <source>
        <dbReference type="SAM" id="SignalP"/>
    </source>
</evidence>
<comment type="caution">
    <text evidence="3">The sequence shown here is derived from an EMBL/GenBank/DDBJ whole genome shotgun (WGS) entry which is preliminary data.</text>
</comment>
<feature type="region of interest" description="Disordered" evidence="1">
    <location>
        <begin position="22"/>
        <end position="60"/>
    </location>
</feature>
<feature type="compositionally biased region" description="Low complexity" evidence="1">
    <location>
        <begin position="46"/>
        <end position="60"/>
    </location>
</feature>
<reference evidence="3 4" key="1">
    <citation type="journal article" date="2016" name="Front. Microbiol.">
        <title>Genomic Resource of Rice Seed Associated Bacteria.</title>
        <authorList>
            <person name="Midha S."/>
            <person name="Bansal K."/>
            <person name="Sharma S."/>
            <person name="Kumar N."/>
            <person name="Patil P.P."/>
            <person name="Chaudhry V."/>
            <person name="Patil P.B."/>
        </authorList>
    </citation>
    <scope>NUCLEOTIDE SEQUENCE [LARGE SCALE GENOMIC DNA]</scope>
    <source>
        <strain evidence="3 4">NS258</strain>
    </source>
</reference>
<accession>A0A147J3Z9</accession>